<keyword evidence="3" id="KW-1185">Reference proteome</keyword>
<evidence type="ECO:0000256" key="1">
    <source>
        <dbReference type="SAM" id="Phobius"/>
    </source>
</evidence>
<evidence type="ECO:0000259" key="2">
    <source>
        <dbReference type="PROSITE" id="PS50041"/>
    </source>
</evidence>
<proteinExistence type="predicted"/>
<gene>
    <name evidence="4" type="primary">LOC113053713</name>
</gene>
<accession>A0A6P6KR60</accession>
<keyword evidence="1" id="KW-1133">Transmembrane helix</keyword>
<dbReference type="InterPro" id="IPR001304">
    <property type="entry name" value="C-type_lectin-like"/>
</dbReference>
<sequence length="264" mass="30061">RERVTCSARSRERYLRCAENMDSSSRRFSLFDIVFLVLTCHFVQGEDSAECPGDGRMWLPFGLSCYHFVHGEEDIAKSYYLQDAKDMCRGYDLVTVKSAEENDFIIKYTPSVWKSRMSIWLGMYYDSDKDVFRWHDDNSVLSYSNWEDGGSDDTDLVLLDTCVVLHSETGKWENVSCTEEPENGVVCKTKAVWKRPPKGSPLLSALVIISVVLIVLISAVVWFIHQRNDSGSSVLNLMEYHLPFRSPSTDQAGLIQAEEIEAVP</sequence>
<evidence type="ECO:0000313" key="4">
    <source>
        <dbReference type="RefSeq" id="XP_026074780.1"/>
    </source>
</evidence>
<dbReference type="SMART" id="SM00034">
    <property type="entry name" value="CLECT"/>
    <property type="match status" value="1"/>
</dbReference>
<evidence type="ECO:0000313" key="3">
    <source>
        <dbReference type="Proteomes" id="UP000515129"/>
    </source>
</evidence>
<dbReference type="RefSeq" id="XP_026074780.1">
    <property type="nucleotide sequence ID" value="XM_026218995.1"/>
</dbReference>
<dbReference type="InterPro" id="IPR050111">
    <property type="entry name" value="C-type_lectin/snaclec_domain"/>
</dbReference>
<name>A0A6P6KR60_CARAU</name>
<organism evidence="3 4">
    <name type="scientific">Carassius auratus</name>
    <name type="common">Goldfish</name>
    <dbReference type="NCBI Taxonomy" id="7957"/>
    <lineage>
        <taxon>Eukaryota</taxon>
        <taxon>Metazoa</taxon>
        <taxon>Chordata</taxon>
        <taxon>Craniata</taxon>
        <taxon>Vertebrata</taxon>
        <taxon>Euteleostomi</taxon>
        <taxon>Actinopterygii</taxon>
        <taxon>Neopterygii</taxon>
        <taxon>Teleostei</taxon>
        <taxon>Ostariophysi</taxon>
        <taxon>Cypriniformes</taxon>
        <taxon>Cyprinidae</taxon>
        <taxon>Cyprininae</taxon>
        <taxon>Carassius</taxon>
    </lineage>
</organism>
<feature type="non-terminal residue" evidence="4">
    <location>
        <position position="1"/>
    </location>
</feature>
<keyword evidence="1" id="KW-0472">Membrane</keyword>
<protein>
    <submittedName>
        <fullName evidence="4">CD302 antigen-like</fullName>
    </submittedName>
</protein>
<dbReference type="SUPFAM" id="SSF56436">
    <property type="entry name" value="C-type lectin-like"/>
    <property type="match status" value="1"/>
</dbReference>
<dbReference type="PANTHER" id="PTHR22803">
    <property type="entry name" value="MANNOSE, PHOSPHOLIPASE, LECTIN RECEPTOR RELATED"/>
    <property type="match status" value="1"/>
</dbReference>
<dbReference type="CDD" id="cd00037">
    <property type="entry name" value="CLECT"/>
    <property type="match status" value="1"/>
</dbReference>
<feature type="domain" description="C-type lectin" evidence="2">
    <location>
        <begin position="61"/>
        <end position="180"/>
    </location>
</feature>
<dbReference type="KEGG" id="caua:113053713"/>
<dbReference type="OrthoDB" id="9945342at2759"/>
<dbReference type="GeneID" id="113053713"/>
<dbReference type="AlphaFoldDB" id="A0A6P6KR60"/>
<dbReference type="Gene3D" id="3.10.100.10">
    <property type="entry name" value="Mannose-Binding Protein A, subunit A"/>
    <property type="match status" value="1"/>
</dbReference>
<dbReference type="InterPro" id="IPR016186">
    <property type="entry name" value="C-type_lectin-like/link_sf"/>
</dbReference>
<dbReference type="PROSITE" id="PS50041">
    <property type="entry name" value="C_TYPE_LECTIN_2"/>
    <property type="match status" value="1"/>
</dbReference>
<dbReference type="Proteomes" id="UP000515129">
    <property type="component" value="Chromosome 34"/>
</dbReference>
<dbReference type="Pfam" id="PF00059">
    <property type="entry name" value="Lectin_C"/>
    <property type="match status" value="1"/>
</dbReference>
<dbReference type="InterPro" id="IPR016187">
    <property type="entry name" value="CTDL_fold"/>
</dbReference>
<feature type="transmembrane region" description="Helical" evidence="1">
    <location>
        <begin position="202"/>
        <end position="224"/>
    </location>
</feature>
<keyword evidence="1" id="KW-0812">Transmembrane</keyword>
<reference evidence="4" key="1">
    <citation type="submission" date="2025-08" db="UniProtKB">
        <authorList>
            <consortium name="RefSeq"/>
        </authorList>
    </citation>
    <scope>IDENTIFICATION</scope>
    <source>
        <strain evidence="4">Wakin</strain>
        <tissue evidence="4">Muscle</tissue>
    </source>
</reference>